<reference evidence="2 3" key="1">
    <citation type="submission" date="2019-09" db="EMBL/GenBank/DDBJ databases">
        <title>A chromosome-level genome assembly of the Chinese tupelo Nyssa sinensis.</title>
        <authorList>
            <person name="Yang X."/>
            <person name="Kang M."/>
            <person name="Yang Y."/>
            <person name="Xiong H."/>
            <person name="Wang M."/>
            <person name="Zhang Z."/>
            <person name="Wang Z."/>
            <person name="Wu H."/>
            <person name="Ma T."/>
            <person name="Liu J."/>
            <person name="Xi Z."/>
        </authorList>
    </citation>
    <scope>NUCLEOTIDE SEQUENCE [LARGE SCALE GENOMIC DNA]</scope>
    <source>
        <strain evidence="2">J267</strain>
        <tissue evidence="2">Leaf</tissue>
    </source>
</reference>
<accession>A0A5J5AMZ0</accession>
<dbReference type="AlphaFoldDB" id="A0A5J5AMZ0"/>
<name>A0A5J5AMZ0_9ASTE</name>
<protein>
    <submittedName>
        <fullName evidence="2">Uncharacterized protein</fullName>
    </submittedName>
</protein>
<evidence type="ECO:0000256" key="1">
    <source>
        <dbReference type="SAM" id="MobiDB-lite"/>
    </source>
</evidence>
<sequence length="77" mass="8662">MAPRVVDQRVTEIKRRNDRDDGTVATPTDSAYSRIHRQVLSKENQMLIDLVRVGVGDGEAQGMNLYYFEGDDAEFGS</sequence>
<dbReference type="Proteomes" id="UP000325577">
    <property type="component" value="Linkage Group LG19"/>
</dbReference>
<evidence type="ECO:0000313" key="3">
    <source>
        <dbReference type="Proteomes" id="UP000325577"/>
    </source>
</evidence>
<feature type="region of interest" description="Disordered" evidence="1">
    <location>
        <begin position="1"/>
        <end position="28"/>
    </location>
</feature>
<gene>
    <name evidence="2" type="ORF">F0562_032372</name>
</gene>
<feature type="compositionally biased region" description="Basic and acidic residues" evidence="1">
    <location>
        <begin position="1"/>
        <end position="22"/>
    </location>
</feature>
<evidence type="ECO:0000313" key="2">
    <source>
        <dbReference type="EMBL" id="KAA8532373.1"/>
    </source>
</evidence>
<proteinExistence type="predicted"/>
<keyword evidence="3" id="KW-1185">Reference proteome</keyword>
<organism evidence="2 3">
    <name type="scientific">Nyssa sinensis</name>
    <dbReference type="NCBI Taxonomy" id="561372"/>
    <lineage>
        <taxon>Eukaryota</taxon>
        <taxon>Viridiplantae</taxon>
        <taxon>Streptophyta</taxon>
        <taxon>Embryophyta</taxon>
        <taxon>Tracheophyta</taxon>
        <taxon>Spermatophyta</taxon>
        <taxon>Magnoliopsida</taxon>
        <taxon>eudicotyledons</taxon>
        <taxon>Gunneridae</taxon>
        <taxon>Pentapetalae</taxon>
        <taxon>asterids</taxon>
        <taxon>Cornales</taxon>
        <taxon>Nyssaceae</taxon>
        <taxon>Nyssa</taxon>
    </lineage>
</organism>
<dbReference type="EMBL" id="CM018042">
    <property type="protein sequence ID" value="KAA8532373.1"/>
    <property type="molecule type" value="Genomic_DNA"/>
</dbReference>